<evidence type="ECO:0000259" key="1">
    <source>
        <dbReference type="SMART" id="SM00331"/>
    </source>
</evidence>
<dbReference type="OrthoDB" id="479131at2"/>
<dbReference type="Pfam" id="PF13581">
    <property type="entry name" value="HATPase_c_2"/>
    <property type="match status" value="1"/>
</dbReference>
<dbReference type="InterPro" id="IPR036890">
    <property type="entry name" value="HATPase_C_sf"/>
</dbReference>
<dbReference type="SUPFAM" id="SSF81606">
    <property type="entry name" value="PP2C-like"/>
    <property type="match status" value="1"/>
</dbReference>
<dbReference type="InterPro" id="IPR039248">
    <property type="entry name" value="Ptase_RsbX"/>
</dbReference>
<dbReference type="InterPro" id="IPR001932">
    <property type="entry name" value="PPM-type_phosphatase-like_dom"/>
</dbReference>
<dbReference type="CDD" id="cd16934">
    <property type="entry name" value="HATPase_RsbT-like"/>
    <property type="match status" value="1"/>
</dbReference>
<keyword evidence="2" id="KW-0418">Kinase</keyword>
<name>A0A1H6BX36_9ACTN</name>
<dbReference type="InterPro" id="IPR003594">
    <property type="entry name" value="HATPase_dom"/>
</dbReference>
<accession>A0A1H6BX36</accession>
<dbReference type="AlphaFoldDB" id="A0A1H6BX36"/>
<dbReference type="Gene3D" id="3.30.565.10">
    <property type="entry name" value="Histidine kinase-like ATPase, C-terminal domain"/>
    <property type="match status" value="1"/>
</dbReference>
<dbReference type="SUPFAM" id="SSF55874">
    <property type="entry name" value="ATPase domain of HSP90 chaperone/DNA topoisomerase II/histidine kinase"/>
    <property type="match status" value="1"/>
</dbReference>
<dbReference type="InterPro" id="IPR036457">
    <property type="entry name" value="PPM-type-like_dom_sf"/>
</dbReference>
<dbReference type="PANTHER" id="PTHR35801:SF1">
    <property type="entry name" value="PHOSPHOSERINE PHOSPHATASE RSBX"/>
    <property type="match status" value="1"/>
</dbReference>
<dbReference type="SMART" id="SM00331">
    <property type="entry name" value="PP2C_SIG"/>
    <property type="match status" value="1"/>
</dbReference>
<dbReference type="GO" id="GO:0016301">
    <property type="term" value="F:kinase activity"/>
    <property type="evidence" value="ECO:0007669"/>
    <property type="project" value="UniProtKB-KW"/>
</dbReference>
<keyword evidence="3" id="KW-1185">Reference proteome</keyword>
<dbReference type="RefSeq" id="WP_103939236.1">
    <property type="nucleotide sequence ID" value="NZ_FNVO01000008.1"/>
</dbReference>
<sequence length="353" mass="37347">MDPLTGGWMTDPAADEVIRTPVEEASVAARLRRLVAQLAERLGFPPERVARLQLAVSEAASNLSKHAQQGELLLRVVRDADHAAIEMVCTDSGPGIADVPAVMVDGQSSTGTLGIGMGMIARIADHSHVYSLPRRGTVLIARFEAVPGTFAETPHAGLNRPITGEEQCGDAFAASQVDEVVYAMLCDGLGHGPLAALAAREAVRAVQDSPLPMRPADLLQRVHQRLGRTRGGAVAVAAINGRTRRVDFAGLGNVAGWIVDGERRQGMISVPGIAGHQARGLREHRYELPPGAVVVLHSDGLTSRWGPHDFPGLSAQAPLVIAATLLRDAGVRRDDRAVLVVRPPDRTSGVDTA</sequence>
<keyword evidence="2" id="KW-0808">Transferase</keyword>
<reference evidence="3" key="1">
    <citation type="submission" date="2016-10" db="EMBL/GenBank/DDBJ databases">
        <authorList>
            <person name="Varghese N."/>
            <person name="Submissions S."/>
        </authorList>
    </citation>
    <scope>NUCLEOTIDE SEQUENCE [LARGE SCALE GENOMIC DNA]</scope>
    <source>
        <strain evidence="3">DSM 43163</strain>
    </source>
</reference>
<dbReference type="Proteomes" id="UP000236723">
    <property type="component" value="Unassembled WGS sequence"/>
</dbReference>
<feature type="domain" description="PPM-type phosphatase" evidence="1">
    <location>
        <begin position="153"/>
        <end position="343"/>
    </location>
</feature>
<evidence type="ECO:0000313" key="2">
    <source>
        <dbReference type="EMBL" id="SEG65017.1"/>
    </source>
</evidence>
<dbReference type="EMBL" id="FNVO01000008">
    <property type="protein sequence ID" value="SEG65017.1"/>
    <property type="molecule type" value="Genomic_DNA"/>
</dbReference>
<evidence type="ECO:0000313" key="3">
    <source>
        <dbReference type="Proteomes" id="UP000236723"/>
    </source>
</evidence>
<proteinExistence type="predicted"/>
<dbReference type="Gene3D" id="3.60.40.10">
    <property type="entry name" value="PPM-type phosphatase domain"/>
    <property type="match status" value="1"/>
</dbReference>
<organism evidence="2 3">
    <name type="scientific">Thermomonospora echinospora</name>
    <dbReference type="NCBI Taxonomy" id="1992"/>
    <lineage>
        <taxon>Bacteria</taxon>
        <taxon>Bacillati</taxon>
        <taxon>Actinomycetota</taxon>
        <taxon>Actinomycetes</taxon>
        <taxon>Streptosporangiales</taxon>
        <taxon>Thermomonosporaceae</taxon>
        <taxon>Thermomonospora</taxon>
    </lineage>
</organism>
<dbReference type="Pfam" id="PF07228">
    <property type="entry name" value="SpoIIE"/>
    <property type="match status" value="1"/>
</dbReference>
<gene>
    <name evidence="2" type="ORF">SAMN04489712_10871</name>
</gene>
<protein>
    <submittedName>
        <fullName evidence="2">Anti-sigma regulatory factor (Ser/Thr protein kinase)</fullName>
    </submittedName>
</protein>
<dbReference type="PANTHER" id="PTHR35801">
    <property type="entry name" value="PHOSPHOSERINE PHOSPHATASE RSBX"/>
    <property type="match status" value="1"/>
</dbReference>